<feature type="transmembrane region" description="Helical" evidence="2">
    <location>
        <begin position="115"/>
        <end position="135"/>
    </location>
</feature>
<comment type="caution">
    <text evidence="3">The sequence shown here is derived from an EMBL/GenBank/DDBJ whole genome shotgun (WGS) entry which is preliminary data.</text>
</comment>
<evidence type="ECO:0000256" key="2">
    <source>
        <dbReference type="SAM" id="Phobius"/>
    </source>
</evidence>
<protein>
    <recommendedName>
        <fullName evidence="5">Peptidase M50</fullName>
    </recommendedName>
</protein>
<feature type="region of interest" description="Disordered" evidence="1">
    <location>
        <begin position="397"/>
        <end position="457"/>
    </location>
</feature>
<feature type="compositionally biased region" description="Low complexity" evidence="1">
    <location>
        <begin position="404"/>
        <end position="445"/>
    </location>
</feature>
<evidence type="ECO:0008006" key="5">
    <source>
        <dbReference type="Google" id="ProtNLM"/>
    </source>
</evidence>
<feature type="transmembrane region" description="Helical" evidence="2">
    <location>
        <begin position="247"/>
        <end position="265"/>
    </location>
</feature>
<proteinExistence type="predicted"/>
<evidence type="ECO:0000313" key="4">
    <source>
        <dbReference type="Proteomes" id="UP001501752"/>
    </source>
</evidence>
<keyword evidence="2" id="KW-1133">Transmembrane helix</keyword>
<name>A0ABP9EEM0_9ACTN</name>
<dbReference type="Proteomes" id="UP001501752">
    <property type="component" value="Unassembled WGS sequence"/>
</dbReference>
<feature type="transmembrane region" description="Helical" evidence="2">
    <location>
        <begin position="210"/>
        <end position="235"/>
    </location>
</feature>
<feature type="transmembrane region" description="Helical" evidence="2">
    <location>
        <begin position="185"/>
        <end position="204"/>
    </location>
</feature>
<dbReference type="EMBL" id="BAABIS010000001">
    <property type="protein sequence ID" value="GAA4876616.1"/>
    <property type="molecule type" value="Genomic_DNA"/>
</dbReference>
<reference evidence="4" key="1">
    <citation type="journal article" date="2019" name="Int. J. Syst. Evol. Microbiol.">
        <title>The Global Catalogue of Microorganisms (GCM) 10K type strain sequencing project: providing services to taxonomists for standard genome sequencing and annotation.</title>
        <authorList>
            <consortium name="The Broad Institute Genomics Platform"/>
            <consortium name="The Broad Institute Genome Sequencing Center for Infectious Disease"/>
            <person name="Wu L."/>
            <person name="Ma J."/>
        </authorList>
    </citation>
    <scope>NUCLEOTIDE SEQUENCE [LARGE SCALE GENOMIC DNA]</scope>
    <source>
        <strain evidence="4">JCM 13006</strain>
    </source>
</reference>
<feature type="transmembrane region" description="Helical" evidence="2">
    <location>
        <begin position="370"/>
        <end position="389"/>
    </location>
</feature>
<sequence>MVNDAPLRFHRLTYLDQGDEVVVGRTDIDSYGAFPPDGAALLRRLETGTDPRQAADWYRAEFGEEVDLDDFLDTLRELDFLLGEAEAEDRDAGGAASRAVPLQWLGRALFSRPAWLAYVALLAAAVLACADRPVLLPRPGNLFFSPYALLVQLVVFVSQPVFMLLHEYGHVLAGRRLGLRTTLRISRRLYFVTFETALDGLVVLPRRSRLLPVLAGMLVDVLGMAALTLAAWAGCGPDGTPSTAGRVCLALAFTAIPRLLAQFYFFLRTDLYHLALVVLGGSDPHGTARAYVANRLNRLRGRADLLTDESRWHPKDAAAVRWYAPAYLLGYAAMTVMLATVVLPVGWRFTASALATVRDGSVPFTRLADAAFALAMVGVQLLAVAYGAWRAWRRRSRAAHDTSTDATTSTDTSTGATTSAGSTSTTSTGTSTSTTSTGSTSTSSTEAHQGGVHVRPV</sequence>
<keyword evidence="2" id="KW-0812">Transmembrane</keyword>
<feature type="transmembrane region" description="Helical" evidence="2">
    <location>
        <begin position="147"/>
        <end position="165"/>
    </location>
</feature>
<keyword evidence="2" id="KW-0472">Membrane</keyword>
<feature type="transmembrane region" description="Helical" evidence="2">
    <location>
        <begin position="328"/>
        <end position="350"/>
    </location>
</feature>
<keyword evidence="4" id="KW-1185">Reference proteome</keyword>
<evidence type="ECO:0000256" key="1">
    <source>
        <dbReference type="SAM" id="MobiDB-lite"/>
    </source>
</evidence>
<evidence type="ECO:0000313" key="3">
    <source>
        <dbReference type="EMBL" id="GAA4876616.1"/>
    </source>
</evidence>
<accession>A0ABP9EEM0</accession>
<dbReference type="RefSeq" id="WP_345700512.1">
    <property type="nucleotide sequence ID" value="NZ_BAABIS010000001.1"/>
</dbReference>
<organism evidence="3 4">
    <name type="scientific">Kitasatospora terrestris</name>
    <dbReference type="NCBI Taxonomy" id="258051"/>
    <lineage>
        <taxon>Bacteria</taxon>
        <taxon>Bacillati</taxon>
        <taxon>Actinomycetota</taxon>
        <taxon>Actinomycetes</taxon>
        <taxon>Kitasatosporales</taxon>
        <taxon>Streptomycetaceae</taxon>
        <taxon>Kitasatospora</taxon>
    </lineage>
</organism>
<gene>
    <name evidence="3" type="ORF">GCM10023235_65450</name>
</gene>